<dbReference type="VEuPathDB" id="ToxoDB:ENH_00000830"/>
<feature type="region of interest" description="Disordered" evidence="1">
    <location>
        <begin position="1"/>
        <end position="113"/>
    </location>
</feature>
<feature type="compositionally biased region" description="Low complexity" evidence="1">
    <location>
        <begin position="25"/>
        <end position="40"/>
    </location>
</feature>
<keyword evidence="3" id="KW-1185">Reference proteome</keyword>
<feature type="compositionally biased region" description="Low complexity" evidence="1">
    <location>
        <begin position="69"/>
        <end position="86"/>
    </location>
</feature>
<protein>
    <submittedName>
        <fullName evidence="2">Uncharacterized protein</fullName>
    </submittedName>
</protein>
<sequence length="113" mass="11661">MKRNRKVESSRGITVRARTCSLLYSRPSGSDPRGSGSIDPNPTKRGSGSIDPNPTKRGSGSIDPNPTKSGSSDPTGSGSSDPDPTGSGSGSGSDDPKEENDFYMLNLIDTPGC</sequence>
<evidence type="ECO:0000313" key="3">
    <source>
        <dbReference type="Proteomes" id="UP000030754"/>
    </source>
</evidence>
<evidence type="ECO:0000256" key="1">
    <source>
        <dbReference type="SAM" id="MobiDB-lite"/>
    </source>
</evidence>
<reference evidence="2" key="1">
    <citation type="submission" date="2013-10" db="EMBL/GenBank/DDBJ databases">
        <title>Genomic analysis of the causative agents of coccidiosis in chickens.</title>
        <authorList>
            <person name="Reid A.J."/>
            <person name="Blake D."/>
            <person name="Billington K."/>
            <person name="Browne H."/>
            <person name="Dunn M."/>
            <person name="Hung S."/>
            <person name="Kawahara F."/>
            <person name="Miranda-Saavedra D."/>
            <person name="Mourier T."/>
            <person name="Nagra H."/>
            <person name="Otto T.D."/>
            <person name="Rawlings N."/>
            <person name="Sanchez A."/>
            <person name="Sanders M."/>
            <person name="Subramaniam C."/>
            <person name="Tay Y."/>
            <person name="Dear P."/>
            <person name="Doerig C."/>
            <person name="Gruber A."/>
            <person name="Parkinson J."/>
            <person name="Shirley M."/>
            <person name="Wan K.L."/>
            <person name="Berriman M."/>
            <person name="Tomley F."/>
            <person name="Pain A."/>
        </authorList>
    </citation>
    <scope>NUCLEOTIDE SEQUENCE [LARGE SCALE GENOMIC DNA]</scope>
    <source>
        <strain evidence="2">Houghton</strain>
    </source>
</reference>
<dbReference type="Proteomes" id="UP000030754">
    <property type="component" value="Unassembled WGS sequence"/>
</dbReference>
<dbReference type="EMBL" id="HG723060">
    <property type="protein sequence ID" value="CDJ65131.1"/>
    <property type="molecule type" value="Genomic_DNA"/>
</dbReference>
<dbReference type="RefSeq" id="XP_013433598.1">
    <property type="nucleotide sequence ID" value="XM_013578144.1"/>
</dbReference>
<reference evidence="2" key="2">
    <citation type="submission" date="2013-10" db="EMBL/GenBank/DDBJ databases">
        <authorList>
            <person name="Aslett M."/>
        </authorList>
    </citation>
    <scope>NUCLEOTIDE SEQUENCE [LARGE SCALE GENOMIC DNA]</scope>
    <source>
        <strain evidence="2">Houghton</strain>
    </source>
</reference>
<organism evidence="2 3">
    <name type="scientific">Eimeria necatrix</name>
    <dbReference type="NCBI Taxonomy" id="51315"/>
    <lineage>
        <taxon>Eukaryota</taxon>
        <taxon>Sar</taxon>
        <taxon>Alveolata</taxon>
        <taxon>Apicomplexa</taxon>
        <taxon>Conoidasida</taxon>
        <taxon>Coccidia</taxon>
        <taxon>Eucoccidiorida</taxon>
        <taxon>Eimeriorina</taxon>
        <taxon>Eimeriidae</taxon>
        <taxon>Eimeria</taxon>
    </lineage>
</organism>
<feature type="compositionally biased region" description="Polar residues" evidence="1">
    <location>
        <begin position="44"/>
        <end position="68"/>
    </location>
</feature>
<evidence type="ECO:0000313" key="2">
    <source>
        <dbReference type="EMBL" id="CDJ65131.1"/>
    </source>
</evidence>
<dbReference type="GeneID" id="25470282"/>
<dbReference type="AlphaFoldDB" id="U6MM93"/>
<proteinExistence type="predicted"/>
<gene>
    <name evidence="2" type="ORF">ENH_00000830</name>
</gene>
<name>U6MM93_9EIME</name>
<accession>U6MM93</accession>